<dbReference type="Pfam" id="PF07690">
    <property type="entry name" value="MFS_1"/>
    <property type="match status" value="1"/>
</dbReference>
<dbReference type="InterPro" id="IPR036259">
    <property type="entry name" value="MFS_trans_sf"/>
</dbReference>
<feature type="transmembrane region" description="Helical" evidence="5">
    <location>
        <begin position="405"/>
        <end position="422"/>
    </location>
</feature>
<evidence type="ECO:0000256" key="1">
    <source>
        <dbReference type="ARBA" id="ARBA00004141"/>
    </source>
</evidence>
<accession>A0ABN7RXM9</accession>
<evidence type="ECO:0000313" key="8">
    <source>
        <dbReference type="Proteomes" id="UP001158576"/>
    </source>
</evidence>
<evidence type="ECO:0000256" key="4">
    <source>
        <dbReference type="ARBA" id="ARBA00023136"/>
    </source>
</evidence>
<dbReference type="SUPFAM" id="SSF103473">
    <property type="entry name" value="MFS general substrate transporter"/>
    <property type="match status" value="1"/>
</dbReference>
<organism evidence="7 8">
    <name type="scientific">Oikopleura dioica</name>
    <name type="common">Tunicate</name>
    <dbReference type="NCBI Taxonomy" id="34765"/>
    <lineage>
        <taxon>Eukaryota</taxon>
        <taxon>Metazoa</taxon>
        <taxon>Chordata</taxon>
        <taxon>Tunicata</taxon>
        <taxon>Appendicularia</taxon>
        <taxon>Copelata</taxon>
        <taxon>Oikopleuridae</taxon>
        <taxon>Oikopleura</taxon>
    </lineage>
</organism>
<name>A0ABN7RXM9_OIKDI</name>
<comment type="subcellular location">
    <subcellularLocation>
        <location evidence="1">Membrane</location>
        <topology evidence="1">Multi-pass membrane protein</topology>
    </subcellularLocation>
</comment>
<dbReference type="InterPro" id="IPR051068">
    <property type="entry name" value="MFS_Domain-Containing_Protein"/>
</dbReference>
<feature type="transmembrane region" description="Helical" evidence="5">
    <location>
        <begin position="146"/>
        <end position="168"/>
    </location>
</feature>
<dbReference type="EMBL" id="OU015568">
    <property type="protein sequence ID" value="CAG5088470.1"/>
    <property type="molecule type" value="Genomic_DNA"/>
</dbReference>
<keyword evidence="8" id="KW-1185">Reference proteome</keyword>
<feature type="transmembrane region" description="Helical" evidence="5">
    <location>
        <begin position="188"/>
        <end position="206"/>
    </location>
</feature>
<dbReference type="Proteomes" id="UP001158576">
    <property type="component" value="Chromosome PAR"/>
</dbReference>
<dbReference type="PANTHER" id="PTHR23510">
    <property type="entry name" value="INNER MEMBRANE TRANSPORT PROTEIN YAJR"/>
    <property type="match status" value="1"/>
</dbReference>
<keyword evidence="4 5" id="KW-0472">Membrane</keyword>
<feature type="transmembrane region" description="Helical" evidence="5">
    <location>
        <begin position="48"/>
        <end position="71"/>
    </location>
</feature>
<feature type="transmembrane region" description="Helical" evidence="5">
    <location>
        <begin position="12"/>
        <end position="28"/>
    </location>
</feature>
<evidence type="ECO:0000256" key="3">
    <source>
        <dbReference type="ARBA" id="ARBA00022989"/>
    </source>
</evidence>
<evidence type="ECO:0000313" key="7">
    <source>
        <dbReference type="EMBL" id="CAG5088470.1"/>
    </source>
</evidence>
<evidence type="ECO:0000256" key="5">
    <source>
        <dbReference type="SAM" id="Phobius"/>
    </source>
</evidence>
<feature type="transmembrane region" description="Helical" evidence="5">
    <location>
        <begin position="268"/>
        <end position="285"/>
    </location>
</feature>
<gene>
    <name evidence="7" type="ORF">OKIOD_LOCUS3413</name>
</gene>
<feature type="transmembrane region" description="Helical" evidence="5">
    <location>
        <begin position="364"/>
        <end position="385"/>
    </location>
</feature>
<evidence type="ECO:0000256" key="2">
    <source>
        <dbReference type="ARBA" id="ARBA00022692"/>
    </source>
</evidence>
<sequence>MGKSDESLEKQRKLYMIAVAVWYFSAGADRALIIPTVNAYLTEYLGAAQVYMGVVISIFAIGSIIAAPSLGRICDWLGTSRPLLIFGVSLHLTGSIIYFLAPGLPGTKPEMWIVFGRFLAGIGYGLDAPVVGTLTRNAPPENRGSVIASAILMRQVGVIIGPFCMLFLKYANFTLPGGVQINPYNVQGFFLMCIWASVLTVIILLYHDAGLGNSTDIPKSKAYEESETIPEDDDVNLTASIHSLHFKWKETKDITSGGILKLLLREQVVVCLVGSFGGMFLQSSLETVFTPLSKRFLGFTSVQNAMTYVFIGVVAVSGYFCMKLISDRPGFQQRRALLIGMSVEFLNTVILTTTVPNATFRATYLYILTGVVVLLQCFFMAWLVVASASLLSKFTPQYYQSSIQGVRIGVETLATILAPLWISSTINFSIYACFSIPTFILITGCILTTSSYHVLEPSRIDFYPLPSPNSKKNHDNRQEDTELANIVKILNKQHYRLKAFAYAKSEIYKSLLKVSQRLRKISSEGK</sequence>
<feature type="transmembrane region" description="Helical" evidence="5">
    <location>
        <begin position="113"/>
        <end position="134"/>
    </location>
</feature>
<keyword evidence="3 5" id="KW-1133">Transmembrane helix</keyword>
<feature type="transmembrane region" description="Helical" evidence="5">
    <location>
        <begin position="305"/>
        <end position="325"/>
    </location>
</feature>
<dbReference type="Gene3D" id="1.20.1250.20">
    <property type="entry name" value="MFS general substrate transporter like domains"/>
    <property type="match status" value="1"/>
</dbReference>
<feature type="transmembrane region" description="Helical" evidence="5">
    <location>
        <begin position="83"/>
        <end position="101"/>
    </location>
</feature>
<dbReference type="InterPro" id="IPR011701">
    <property type="entry name" value="MFS"/>
</dbReference>
<dbReference type="InterPro" id="IPR020846">
    <property type="entry name" value="MFS_dom"/>
</dbReference>
<evidence type="ECO:0000259" key="6">
    <source>
        <dbReference type="PROSITE" id="PS50850"/>
    </source>
</evidence>
<dbReference type="PROSITE" id="PS50850">
    <property type="entry name" value="MFS"/>
    <property type="match status" value="1"/>
</dbReference>
<protein>
    <submittedName>
        <fullName evidence="7">Oidioi.mRNA.OKI2018_I69.PAR.g11855.t2.cds</fullName>
    </submittedName>
</protein>
<keyword evidence="2 5" id="KW-0812">Transmembrane</keyword>
<proteinExistence type="predicted"/>
<feature type="domain" description="Major facilitator superfamily (MFS) profile" evidence="6">
    <location>
        <begin position="15"/>
        <end position="461"/>
    </location>
</feature>
<feature type="transmembrane region" description="Helical" evidence="5">
    <location>
        <begin position="428"/>
        <end position="449"/>
    </location>
</feature>
<reference evidence="7 8" key="1">
    <citation type="submission" date="2021-04" db="EMBL/GenBank/DDBJ databases">
        <authorList>
            <person name="Bliznina A."/>
        </authorList>
    </citation>
    <scope>NUCLEOTIDE SEQUENCE [LARGE SCALE GENOMIC DNA]</scope>
</reference>
<dbReference type="PANTHER" id="PTHR23510:SF16">
    <property type="entry name" value="MAJOR FACILITATOR SUPERFAMILY (MFS) PROFILE DOMAIN-CONTAINING PROTEIN"/>
    <property type="match status" value="1"/>
</dbReference>